<dbReference type="InterPro" id="IPR012340">
    <property type="entry name" value="NA-bd_OB-fold"/>
</dbReference>
<reference evidence="1 2" key="1">
    <citation type="journal article" date="2022" name="Nat. Genet.">
        <title>Improved pea reference genome and pan-genome highlight genomic features and evolutionary characteristics.</title>
        <authorList>
            <person name="Yang T."/>
            <person name="Liu R."/>
            <person name="Luo Y."/>
            <person name="Hu S."/>
            <person name="Wang D."/>
            <person name="Wang C."/>
            <person name="Pandey M.K."/>
            <person name="Ge S."/>
            <person name="Xu Q."/>
            <person name="Li N."/>
            <person name="Li G."/>
            <person name="Huang Y."/>
            <person name="Saxena R.K."/>
            <person name="Ji Y."/>
            <person name="Li M."/>
            <person name="Yan X."/>
            <person name="He Y."/>
            <person name="Liu Y."/>
            <person name="Wang X."/>
            <person name="Xiang C."/>
            <person name="Varshney R.K."/>
            <person name="Ding H."/>
            <person name="Gao S."/>
            <person name="Zong X."/>
        </authorList>
    </citation>
    <scope>NUCLEOTIDE SEQUENCE [LARGE SCALE GENOMIC DNA]</scope>
    <source>
        <strain evidence="1 2">cv. Zhongwan 6</strain>
    </source>
</reference>
<evidence type="ECO:0008006" key="3">
    <source>
        <dbReference type="Google" id="ProtNLM"/>
    </source>
</evidence>
<organism evidence="1 2">
    <name type="scientific">Pisum sativum</name>
    <name type="common">Garden pea</name>
    <name type="synonym">Lathyrus oleraceus</name>
    <dbReference type="NCBI Taxonomy" id="3888"/>
    <lineage>
        <taxon>Eukaryota</taxon>
        <taxon>Viridiplantae</taxon>
        <taxon>Streptophyta</taxon>
        <taxon>Embryophyta</taxon>
        <taxon>Tracheophyta</taxon>
        <taxon>Spermatophyta</taxon>
        <taxon>Magnoliopsida</taxon>
        <taxon>eudicotyledons</taxon>
        <taxon>Gunneridae</taxon>
        <taxon>Pentapetalae</taxon>
        <taxon>rosids</taxon>
        <taxon>fabids</taxon>
        <taxon>Fabales</taxon>
        <taxon>Fabaceae</taxon>
        <taxon>Papilionoideae</taxon>
        <taxon>50 kb inversion clade</taxon>
        <taxon>NPAAA clade</taxon>
        <taxon>Hologalegina</taxon>
        <taxon>IRL clade</taxon>
        <taxon>Fabeae</taxon>
        <taxon>Lathyrus</taxon>
    </lineage>
</organism>
<gene>
    <name evidence="1" type="ORF">KIW84_055000</name>
</gene>
<comment type="caution">
    <text evidence="1">The sequence shown here is derived from an EMBL/GenBank/DDBJ whole genome shotgun (WGS) entry which is preliminary data.</text>
</comment>
<protein>
    <recommendedName>
        <fullName evidence="3">Replication factor A C-terminal domain-containing protein</fullName>
    </recommendedName>
</protein>
<dbReference type="Gene3D" id="2.40.50.140">
    <property type="entry name" value="Nucleic acid-binding proteins"/>
    <property type="match status" value="1"/>
</dbReference>
<dbReference type="Proteomes" id="UP001058974">
    <property type="component" value="Chromosome 5"/>
</dbReference>
<dbReference type="SUPFAM" id="SSF50249">
    <property type="entry name" value="Nucleic acid-binding proteins"/>
    <property type="match status" value="1"/>
</dbReference>
<sequence length="176" mass="20029">MNQLIWCVTVATTYKPKASGNVWYYQACHKCPKVAKGSSPPYICVDNHSTETEILRCKIEIEVVDNSSNVIFVFWDRECTELLEISVAQLRQTMVEDDIHDPLEFPFVLDQLLGHEFAFKVFLTTEKHKAPPITPLNSGKRGAHHGSSESLTLKEIVEGEQSSTRICRKHVKLEKK</sequence>
<evidence type="ECO:0000313" key="2">
    <source>
        <dbReference type="Proteomes" id="UP001058974"/>
    </source>
</evidence>
<proteinExistence type="predicted"/>
<dbReference type="Gramene" id="Psat05G0500000-T1">
    <property type="protein sequence ID" value="KAI5409399.1"/>
    <property type="gene ID" value="KIW84_055000"/>
</dbReference>
<evidence type="ECO:0000313" key="1">
    <source>
        <dbReference type="EMBL" id="KAI5409399.1"/>
    </source>
</evidence>
<keyword evidence="2" id="KW-1185">Reference proteome</keyword>
<accession>A0A9D4WWX0</accession>
<dbReference type="AlphaFoldDB" id="A0A9D4WWX0"/>
<name>A0A9D4WWX0_PEA</name>
<dbReference type="EMBL" id="JAMSHJ010000005">
    <property type="protein sequence ID" value="KAI5409399.1"/>
    <property type="molecule type" value="Genomic_DNA"/>
</dbReference>